<evidence type="ECO:0000256" key="1">
    <source>
        <dbReference type="PROSITE-ProRule" id="PRU00023"/>
    </source>
</evidence>
<dbReference type="InterPro" id="IPR036770">
    <property type="entry name" value="Ankyrin_rpt-contain_sf"/>
</dbReference>
<organism evidence="3 4">
    <name type="scientific">Gonapodya prolifera (strain JEL478)</name>
    <name type="common">Monoblepharis prolifera</name>
    <dbReference type="NCBI Taxonomy" id="1344416"/>
    <lineage>
        <taxon>Eukaryota</taxon>
        <taxon>Fungi</taxon>
        <taxon>Fungi incertae sedis</taxon>
        <taxon>Chytridiomycota</taxon>
        <taxon>Chytridiomycota incertae sedis</taxon>
        <taxon>Monoblepharidomycetes</taxon>
        <taxon>Monoblepharidales</taxon>
        <taxon>Gonapodyaceae</taxon>
        <taxon>Gonapodya</taxon>
    </lineage>
</organism>
<dbReference type="PROSITE" id="PS50297">
    <property type="entry name" value="ANK_REP_REGION"/>
    <property type="match status" value="1"/>
</dbReference>
<dbReference type="InterPro" id="IPR002110">
    <property type="entry name" value="Ankyrin_rpt"/>
</dbReference>
<evidence type="ECO:0000313" key="4">
    <source>
        <dbReference type="Proteomes" id="UP000070544"/>
    </source>
</evidence>
<dbReference type="AlphaFoldDB" id="A0A139A6B6"/>
<evidence type="ECO:0000256" key="2">
    <source>
        <dbReference type="SAM" id="MobiDB-lite"/>
    </source>
</evidence>
<accession>A0A139A6B6</accession>
<protein>
    <submittedName>
        <fullName evidence="3">Uncharacterized protein</fullName>
    </submittedName>
</protein>
<dbReference type="Gene3D" id="1.25.40.20">
    <property type="entry name" value="Ankyrin repeat-containing domain"/>
    <property type="match status" value="1"/>
</dbReference>
<feature type="repeat" description="ANK" evidence="1">
    <location>
        <begin position="92"/>
        <end position="124"/>
    </location>
</feature>
<gene>
    <name evidence="3" type="ORF">M427DRAFT_59670</name>
</gene>
<dbReference type="SUPFAM" id="SSF48403">
    <property type="entry name" value="Ankyrin repeat"/>
    <property type="match status" value="1"/>
</dbReference>
<keyword evidence="1" id="KW-0040">ANK repeat</keyword>
<dbReference type="OrthoDB" id="4772757at2759"/>
<sequence length="328" mass="34551">MQYINANLTGPGNTTFHVTAPPADSLLIMAVEEGLPDEVTLALKSGANPNARKRVVLGCTIWEGSKTIKKLFGKGQEEQGMGPCETKFCDILGESALALAILHDSKEIIELLLDAGANPNASISWKLARSRAVWTTTTWRWTIQEGNWDIQYTFTSAVELALGSAQVVDMKGNPLVPVQDMAGRGNLWVNKPGGVVQLLNPSGKGSTFSELTMIPNTEIVELLIARGARPTVGARQAILSLLSDTNRLEKLEKARMSRISRGSGSTISRSSSLTWSMSSGSTASAGSPTSATSGGGGTPTTPASSGTGTGSRASSISGWRSFLDTLDP</sequence>
<evidence type="ECO:0000313" key="3">
    <source>
        <dbReference type="EMBL" id="KXS12346.1"/>
    </source>
</evidence>
<feature type="compositionally biased region" description="Low complexity" evidence="2">
    <location>
        <begin position="299"/>
        <end position="318"/>
    </location>
</feature>
<proteinExistence type="predicted"/>
<dbReference type="EMBL" id="KQ965789">
    <property type="protein sequence ID" value="KXS12346.1"/>
    <property type="molecule type" value="Genomic_DNA"/>
</dbReference>
<feature type="compositionally biased region" description="Low complexity" evidence="2">
    <location>
        <begin position="257"/>
        <end position="292"/>
    </location>
</feature>
<feature type="region of interest" description="Disordered" evidence="2">
    <location>
        <begin position="255"/>
        <end position="328"/>
    </location>
</feature>
<reference evidence="3 4" key="1">
    <citation type="journal article" date="2015" name="Genome Biol. Evol.">
        <title>Phylogenomic analyses indicate that early fungi evolved digesting cell walls of algal ancestors of land plants.</title>
        <authorList>
            <person name="Chang Y."/>
            <person name="Wang S."/>
            <person name="Sekimoto S."/>
            <person name="Aerts A.L."/>
            <person name="Choi C."/>
            <person name="Clum A."/>
            <person name="LaButti K.M."/>
            <person name="Lindquist E.A."/>
            <person name="Yee Ngan C."/>
            <person name="Ohm R.A."/>
            <person name="Salamov A.A."/>
            <person name="Grigoriev I.V."/>
            <person name="Spatafora J.W."/>
            <person name="Berbee M.L."/>
        </authorList>
    </citation>
    <scope>NUCLEOTIDE SEQUENCE [LARGE SCALE GENOMIC DNA]</scope>
    <source>
        <strain evidence="3 4">JEL478</strain>
    </source>
</reference>
<dbReference type="SMART" id="SM00248">
    <property type="entry name" value="ANK"/>
    <property type="match status" value="2"/>
</dbReference>
<name>A0A139A6B6_GONPJ</name>
<keyword evidence="4" id="KW-1185">Reference proteome</keyword>
<dbReference type="PROSITE" id="PS50088">
    <property type="entry name" value="ANK_REPEAT"/>
    <property type="match status" value="1"/>
</dbReference>
<dbReference type="Pfam" id="PF00023">
    <property type="entry name" value="Ank"/>
    <property type="match status" value="1"/>
</dbReference>
<dbReference type="Proteomes" id="UP000070544">
    <property type="component" value="Unassembled WGS sequence"/>
</dbReference>